<proteinExistence type="predicted"/>
<evidence type="ECO:0000313" key="2">
    <source>
        <dbReference type="EMBL" id="KAF4404264.1"/>
    </source>
</evidence>
<dbReference type="Gene3D" id="3.40.1190.20">
    <property type="match status" value="1"/>
</dbReference>
<comment type="caution">
    <text evidence="2">The sequence shown here is derived from an EMBL/GenBank/DDBJ whole genome shotgun (WGS) entry which is preliminary data.</text>
</comment>
<keyword evidence="3" id="KW-1185">Reference proteome</keyword>
<evidence type="ECO:0000313" key="3">
    <source>
        <dbReference type="Proteomes" id="UP000583929"/>
    </source>
</evidence>
<protein>
    <recommendedName>
        <fullName evidence="1">Pyridoxamine kinase/Phosphomethylpyrimidine kinase domain-containing protein</fullName>
    </recommendedName>
</protein>
<dbReference type="GO" id="GO:0008972">
    <property type="term" value="F:phosphomethylpyrimidine kinase activity"/>
    <property type="evidence" value="ECO:0007669"/>
    <property type="project" value="TreeGrafter"/>
</dbReference>
<gene>
    <name evidence="2" type="ORF">G4B88_014720</name>
</gene>
<evidence type="ECO:0000259" key="1">
    <source>
        <dbReference type="Pfam" id="PF08543"/>
    </source>
</evidence>
<dbReference type="GO" id="GO:0009228">
    <property type="term" value="P:thiamine biosynthetic process"/>
    <property type="evidence" value="ECO:0007669"/>
    <property type="project" value="TreeGrafter"/>
</dbReference>
<dbReference type="GO" id="GO:0009507">
    <property type="term" value="C:chloroplast"/>
    <property type="evidence" value="ECO:0007669"/>
    <property type="project" value="TreeGrafter"/>
</dbReference>
<dbReference type="PANTHER" id="PTHR20858">
    <property type="entry name" value="PHOSPHOMETHYLPYRIMIDINE KINASE"/>
    <property type="match status" value="1"/>
</dbReference>
<accession>A0A7J6I9J9</accession>
<feature type="domain" description="Pyridoxamine kinase/Phosphomethylpyrimidine kinase" evidence="1">
    <location>
        <begin position="53"/>
        <end position="97"/>
    </location>
</feature>
<sequence length="110" mass="11514">MMIHLGNLQDILVPPVEGVAGGGTAYGWDDGGLRNLSPLKGSIDPSEVQPKKVEQLLPMADIVTPNLKEASALLGSPKLETVGDMHAAAKALHDMGPRGGVCDEPKRPLI</sequence>
<reference evidence="2 3" key="1">
    <citation type="journal article" date="2020" name="bioRxiv">
        <title>Sequence and annotation of 42 cannabis genomes reveals extensive copy number variation in cannabinoid synthesis and pathogen resistance genes.</title>
        <authorList>
            <person name="Mckernan K.J."/>
            <person name="Helbert Y."/>
            <person name="Kane L.T."/>
            <person name="Ebling H."/>
            <person name="Zhang L."/>
            <person name="Liu B."/>
            <person name="Eaton Z."/>
            <person name="Mclaughlin S."/>
            <person name="Kingan S."/>
            <person name="Baybayan P."/>
            <person name="Concepcion G."/>
            <person name="Jordan M."/>
            <person name="Riva A."/>
            <person name="Barbazuk W."/>
            <person name="Harkins T."/>
        </authorList>
    </citation>
    <scope>NUCLEOTIDE SEQUENCE [LARGE SCALE GENOMIC DNA]</scope>
    <source>
        <strain evidence="3">cv. Jamaican Lion 4</strain>
        <tissue evidence="2">Leaf</tissue>
    </source>
</reference>
<dbReference type="GO" id="GO:0008902">
    <property type="term" value="F:hydroxymethylpyrimidine kinase activity"/>
    <property type="evidence" value="ECO:0007669"/>
    <property type="project" value="TreeGrafter"/>
</dbReference>
<dbReference type="Proteomes" id="UP000583929">
    <property type="component" value="Unassembled WGS sequence"/>
</dbReference>
<organism evidence="2 3">
    <name type="scientific">Cannabis sativa</name>
    <name type="common">Hemp</name>
    <name type="synonym">Marijuana</name>
    <dbReference type="NCBI Taxonomy" id="3483"/>
    <lineage>
        <taxon>Eukaryota</taxon>
        <taxon>Viridiplantae</taxon>
        <taxon>Streptophyta</taxon>
        <taxon>Embryophyta</taxon>
        <taxon>Tracheophyta</taxon>
        <taxon>Spermatophyta</taxon>
        <taxon>Magnoliopsida</taxon>
        <taxon>eudicotyledons</taxon>
        <taxon>Gunneridae</taxon>
        <taxon>Pentapetalae</taxon>
        <taxon>rosids</taxon>
        <taxon>fabids</taxon>
        <taxon>Rosales</taxon>
        <taxon>Cannabaceae</taxon>
        <taxon>Cannabis</taxon>
    </lineage>
</organism>
<dbReference type="Pfam" id="PF08543">
    <property type="entry name" value="Phos_pyr_kin"/>
    <property type="match status" value="1"/>
</dbReference>
<dbReference type="EMBL" id="JAATIQ010000002">
    <property type="protein sequence ID" value="KAF4404264.1"/>
    <property type="molecule type" value="Genomic_DNA"/>
</dbReference>
<dbReference type="SUPFAM" id="SSF53613">
    <property type="entry name" value="Ribokinase-like"/>
    <property type="match status" value="1"/>
</dbReference>
<name>A0A7J6I9J9_CANSA</name>
<dbReference type="InterPro" id="IPR013749">
    <property type="entry name" value="PM/HMP-P_kinase-1"/>
</dbReference>
<dbReference type="InterPro" id="IPR029056">
    <property type="entry name" value="Ribokinase-like"/>
</dbReference>
<dbReference type="AlphaFoldDB" id="A0A7J6I9J9"/>
<dbReference type="PANTHER" id="PTHR20858:SF17">
    <property type="entry name" value="HYDROXYMETHYLPYRIMIDINE_PHOSPHOMETHYLPYRIMIDINE KINASE THI20-RELATED"/>
    <property type="match status" value="1"/>
</dbReference>